<evidence type="ECO:0000313" key="4">
    <source>
        <dbReference type="Proteomes" id="UP001257909"/>
    </source>
</evidence>
<feature type="signal peptide" evidence="2">
    <location>
        <begin position="1"/>
        <end position="18"/>
    </location>
</feature>
<dbReference type="EMBL" id="JAVDWR010000008">
    <property type="protein sequence ID" value="MDR7121639.1"/>
    <property type="molecule type" value="Genomic_DNA"/>
</dbReference>
<feature type="region of interest" description="Disordered" evidence="1">
    <location>
        <begin position="75"/>
        <end position="98"/>
    </location>
</feature>
<evidence type="ECO:0000256" key="1">
    <source>
        <dbReference type="SAM" id="MobiDB-lite"/>
    </source>
</evidence>
<proteinExistence type="predicted"/>
<keyword evidence="4" id="KW-1185">Reference proteome</keyword>
<organism evidence="3 4">
    <name type="scientific">Rheinheimera soli</name>
    <dbReference type="NCBI Taxonomy" id="443616"/>
    <lineage>
        <taxon>Bacteria</taxon>
        <taxon>Pseudomonadati</taxon>
        <taxon>Pseudomonadota</taxon>
        <taxon>Gammaproteobacteria</taxon>
        <taxon>Chromatiales</taxon>
        <taxon>Chromatiaceae</taxon>
        <taxon>Rheinheimera</taxon>
    </lineage>
</organism>
<evidence type="ECO:0000313" key="3">
    <source>
        <dbReference type="EMBL" id="MDR7121639.1"/>
    </source>
</evidence>
<gene>
    <name evidence="3" type="ORF">J2W69_002596</name>
</gene>
<dbReference type="RefSeq" id="WP_310279129.1">
    <property type="nucleotide sequence ID" value="NZ_JAVDWR010000008.1"/>
</dbReference>
<accession>A0ABU1W0Z5</accession>
<dbReference type="Proteomes" id="UP001257909">
    <property type="component" value="Unassembled WGS sequence"/>
</dbReference>
<name>A0ABU1W0Z5_9GAMM</name>
<protein>
    <submittedName>
        <fullName evidence="3">Uncharacterized protein YcfL</fullName>
    </submittedName>
</protein>
<reference evidence="3 4" key="1">
    <citation type="submission" date="2023-07" db="EMBL/GenBank/DDBJ databases">
        <title>Sorghum-associated microbial communities from plants grown in Nebraska, USA.</title>
        <authorList>
            <person name="Schachtman D."/>
        </authorList>
    </citation>
    <scope>NUCLEOTIDE SEQUENCE [LARGE SCALE GENOMIC DNA]</scope>
    <source>
        <strain evidence="3 4">4138</strain>
    </source>
</reference>
<keyword evidence="2" id="KW-0732">Signal</keyword>
<evidence type="ECO:0000256" key="2">
    <source>
        <dbReference type="SAM" id="SignalP"/>
    </source>
</evidence>
<feature type="chain" id="PRO_5047493962" evidence="2">
    <location>
        <begin position="19"/>
        <end position="98"/>
    </location>
</feature>
<dbReference type="PROSITE" id="PS51257">
    <property type="entry name" value="PROKAR_LIPOPROTEIN"/>
    <property type="match status" value="1"/>
</dbReference>
<sequence length="98" mass="10943">MKNLIWTLAAAVVLTACASTSKQEVVQKDDEVIKAKEAQVARVDSDGKVCEHNRSTGSMLKNKRCRTKAQIEAEREEARDTMNRIQSNVTGLGEMHRQ</sequence>
<comment type="caution">
    <text evidence="3">The sequence shown here is derived from an EMBL/GenBank/DDBJ whole genome shotgun (WGS) entry which is preliminary data.</text>
</comment>